<proteinExistence type="predicted"/>
<feature type="signal peptide" evidence="5">
    <location>
        <begin position="1"/>
        <end position="35"/>
    </location>
</feature>
<dbReference type="Pfam" id="PF13247">
    <property type="entry name" value="Fer4_11"/>
    <property type="match status" value="1"/>
</dbReference>
<evidence type="ECO:0000313" key="7">
    <source>
        <dbReference type="EMBL" id="TCS60557.1"/>
    </source>
</evidence>
<dbReference type="PANTHER" id="PTHR43177:SF3">
    <property type="entry name" value="PROTEIN NRFC HOMOLOG"/>
    <property type="match status" value="1"/>
</dbReference>
<evidence type="ECO:0000256" key="2">
    <source>
        <dbReference type="ARBA" id="ARBA00022723"/>
    </source>
</evidence>
<dbReference type="InterPro" id="IPR017896">
    <property type="entry name" value="4Fe4S_Fe-S-bd"/>
</dbReference>
<dbReference type="GO" id="GO:0046872">
    <property type="term" value="F:metal ion binding"/>
    <property type="evidence" value="ECO:0007669"/>
    <property type="project" value="UniProtKB-KW"/>
</dbReference>
<dbReference type="PROSITE" id="PS00198">
    <property type="entry name" value="4FE4S_FER_1"/>
    <property type="match status" value="1"/>
</dbReference>
<keyword evidence="3" id="KW-0408">Iron</keyword>
<dbReference type="InterPro" id="IPR017900">
    <property type="entry name" value="4Fe4S_Fe_S_CS"/>
</dbReference>
<evidence type="ECO:0000256" key="1">
    <source>
        <dbReference type="ARBA" id="ARBA00022485"/>
    </source>
</evidence>
<dbReference type="InterPro" id="IPR054822">
    <property type="entry name" value="DsrO-like"/>
</dbReference>
<dbReference type="PROSITE" id="PS51318">
    <property type="entry name" value="TAT"/>
    <property type="match status" value="1"/>
</dbReference>
<dbReference type="InterPro" id="IPR050954">
    <property type="entry name" value="ET_IronSulfur_Cluster-Binding"/>
</dbReference>
<keyword evidence="2" id="KW-0479">Metal-binding</keyword>
<evidence type="ECO:0000256" key="3">
    <source>
        <dbReference type="ARBA" id="ARBA00023004"/>
    </source>
</evidence>
<protein>
    <submittedName>
        <fullName evidence="7">Tetrathionate reductase subunit B</fullName>
    </submittedName>
</protein>
<dbReference type="SUPFAM" id="SSF54862">
    <property type="entry name" value="4Fe-4S ferredoxins"/>
    <property type="match status" value="1"/>
</dbReference>
<dbReference type="PANTHER" id="PTHR43177">
    <property type="entry name" value="PROTEIN NRFC"/>
    <property type="match status" value="1"/>
</dbReference>
<reference evidence="7 8" key="1">
    <citation type="submission" date="2019-03" db="EMBL/GenBank/DDBJ databases">
        <title>Genomic Encyclopedia of Type Strains, Phase IV (KMG-IV): sequencing the most valuable type-strain genomes for metagenomic binning, comparative biology and taxonomic classification.</title>
        <authorList>
            <person name="Goeker M."/>
        </authorList>
    </citation>
    <scope>NUCLEOTIDE SEQUENCE [LARGE SCALE GENOMIC DNA]</scope>
    <source>
        <strain evidence="7 8">DSM 101688</strain>
    </source>
</reference>
<keyword evidence="8" id="KW-1185">Reference proteome</keyword>
<dbReference type="NCBIfam" id="NF045797">
    <property type="entry name" value="DsrO"/>
    <property type="match status" value="1"/>
</dbReference>
<keyword evidence="4" id="KW-0411">Iron-sulfur</keyword>
<gene>
    <name evidence="7" type="ORF">EDD55_11031</name>
</gene>
<dbReference type="CDD" id="cd10551">
    <property type="entry name" value="PsrB"/>
    <property type="match status" value="1"/>
</dbReference>
<dbReference type="Proteomes" id="UP000295304">
    <property type="component" value="Unassembled WGS sequence"/>
</dbReference>
<dbReference type="PROSITE" id="PS51379">
    <property type="entry name" value="4FE4S_FER_2"/>
    <property type="match status" value="3"/>
</dbReference>
<evidence type="ECO:0000256" key="4">
    <source>
        <dbReference type="ARBA" id="ARBA00023014"/>
    </source>
</evidence>
<organism evidence="7 8">
    <name type="scientific">Varunaivibrio sulfuroxidans</name>
    <dbReference type="NCBI Taxonomy" id="1773489"/>
    <lineage>
        <taxon>Bacteria</taxon>
        <taxon>Pseudomonadati</taxon>
        <taxon>Pseudomonadota</taxon>
        <taxon>Alphaproteobacteria</taxon>
        <taxon>Rhodospirillales</taxon>
        <taxon>Magnetovibrionaceae</taxon>
        <taxon>Varunaivibrio</taxon>
    </lineage>
</organism>
<feature type="domain" description="4Fe-4S ferredoxin-type" evidence="6">
    <location>
        <begin position="120"/>
        <end position="149"/>
    </location>
</feature>
<name>A0A4R3J5G4_9PROT</name>
<sequence>MNQDKGVSRRSALKQLGTGAAAAAAVAASPAAALGATPAKRYAMVIDTRKCVGCHACSVSCKTENDVPLGETRSWVEYIEKGDFPEVRRSFLPRLCNQCEKPQCVSVCPTGATYKRKEDGIVVIDSNVCIGCKYCVQACPYGMRFINPTTGAADKCDFCLHRVENGLVPACVNTCQGKARIFGDLNDPDSVVSKAVRANALTVLRPEMGTGPMVFYIDADHTDARDAARLGTYVRIETNRRQQERV</sequence>
<accession>A0A4R3J5G4</accession>
<feature type="domain" description="4Fe-4S ferredoxin-type" evidence="6">
    <location>
        <begin position="87"/>
        <end position="118"/>
    </location>
</feature>
<dbReference type="AlphaFoldDB" id="A0A4R3J5G4"/>
<dbReference type="RefSeq" id="WP_132939870.1">
    <property type="nucleotide sequence ID" value="NZ_CP119676.1"/>
</dbReference>
<dbReference type="GO" id="GO:0051539">
    <property type="term" value="F:4 iron, 4 sulfur cluster binding"/>
    <property type="evidence" value="ECO:0007669"/>
    <property type="project" value="UniProtKB-KW"/>
</dbReference>
<dbReference type="Gene3D" id="3.30.70.20">
    <property type="match status" value="2"/>
</dbReference>
<evidence type="ECO:0000256" key="5">
    <source>
        <dbReference type="SAM" id="SignalP"/>
    </source>
</evidence>
<dbReference type="EMBL" id="SLZW01000010">
    <property type="protein sequence ID" value="TCS60557.1"/>
    <property type="molecule type" value="Genomic_DNA"/>
</dbReference>
<keyword evidence="5" id="KW-0732">Signal</keyword>
<feature type="domain" description="4Fe-4S ferredoxin-type" evidence="6">
    <location>
        <begin position="42"/>
        <end position="72"/>
    </location>
</feature>
<dbReference type="InterPro" id="IPR006311">
    <property type="entry name" value="TAT_signal"/>
</dbReference>
<comment type="caution">
    <text evidence="7">The sequence shown here is derived from an EMBL/GenBank/DDBJ whole genome shotgun (WGS) entry which is preliminary data.</text>
</comment>
<keyword evidence="1" id="KW-0004">4Fe-4S</keyword>
<feature type="chain" id="PRO_5020551340" evidence="5">
    <location>
        <begin position="36"/>
        <end position="246"/>
    </location>
</feature>
<evidence type="ECO:0000313" key="8">
    <source>
        <dbReference type="Proteomes" id="UP000295304"/>
    </source>
</evidence>
<evidence type="ECO:0000259" key="6">
    <source>
        <dbReference type="PROSITE" id="PS51379"/>
    </source>
</evidence>
<dbReference type="OrthoDB" id="9779457at2"/>